<dbReference type="EMBL" id="JABKKJ010000014">
    <property type="protein sequence ID" value="NPE25628.1"/>
    <property type="molecule type" value="Genomic_DNA"/>
</dbReference>
<dbReference type="SUPFAM" id="SSF47729">
    <property type="entry name" value="IHF-like DNA-binding proteins"/>
    <property type="match status" value="1"/>
</dbReference>
<dbReference type="Gene3D" id="4.10.520.10">
    <property type="entry name" value="IHF-like DNA-binding proteins"/>
    <property type="match status" value="1"/>
</dbReference>
<dbReference type="InterPro" id="IPR041607">
    <property type="entry name" value="HU-HIG"/>
</dbReference>
<dbReference type="Proteomes" id="UP000820977">
    <property type="component" value="Unassembled WGS sequence"/>
</dbReference>
<evidence type="ECO:0000256" key="2">
    <source>
        <dbReference type="SAM" id="MobiDB-lite"/>
    </source>
</evidence>
<keyword evidence="5" id="KW-1185">Reference proteome</keyword>
<feature type="compositionally biased region" description="Low complexity" evidence="2">
    <location>
        <begin position="173"/>
        <end position="182"/>
    </location>
</feature>
<dbReference type="Pfam" id="PF18291">
    <property type="entry name" value="HU-HIG"/>
    <property type="match status" value="1"/>
</dbReference>
<name>A0ABX2B498_9BACT</name>
<feature type="domain" description="HU" evidence="3">
    <location>
        <begin position="6"/>
        <end position="88"/>
    </location>
</feature>
<evidence type="ECO:0000256" key="1">
    <source>
        <dbReference type="ARBA" id="ARBA00023125"/>
    </source>
</evidence>
<feature type="region of interest" description="Disordered" evidence="2">
    <location>
        <begin position="163"/>
        <end position="189"/>
    </location>
</feature>
<keyword evidence="1" id="KW-0238">DNA-binding</keyword>
<evidence type="ECO:0000313" key="5">
    <source>
        <dbReference type="Proteomes" id="UP000820977"/>
    </source>
</evidence>
<reference evidence="4 5" key="1">
    <citation type="submission" date="2020-05" db="EMBL/GenBank/DDBJ databases">
        <title>Distinct polysaccharide utilization as determinants for interspecies competition between intestinal Prevotella spp.</title>
        <authorList>
            <person name="Galvez E.J.C."/>
            <person name="Iljazovic A."/>
            <person name="Strowig T."/>
        </authorList>
    </citation>
    <scope>NUCLEOTIDE SEQUENCE [LARGE SCALE GENOMIC DNA]</scope>
    <source>
        <strain evidence="4 5">PCHR</strain>
    </source>
</reference>
<evidence type="ECO:0000313" key="4">
    <source>
        <dbReference type="EMBL" id="NPE25628.1"/>
    </source>
</evidence>
<proteinExistence type="predicted"/>
<dbReference type="RefSeq" id="WP_172345091.1">
    <property type="nucleotide sequence ID" value="NZ_CASYYZ010000051.1"/>
</dbReference>
<comment type="caution">
    <text evidence="4">The sequence shown here is derived from an EMBL/GenBank/DDBJ whole genome shotgun (WGS) entry which is preliminary data.</text>
</comment>
<sequence length="189" mass="20694">MVELTWYQNNNSSSTGYKKWYVRPVLKDMLGIHEMAQHMAEHNTPFSAGTIEGILTDFSKCIREQLLNGNSVKIDNLAIFKITVHSRGFKSIAGLDDKTGQTSVSAKNGSAVRRTRMLASATGDMMSEQLGLDVTFGWDTESKAKIEAAKAEIKENIAHLEQLGEEVEKEQQANDGDNGANDEAGDAGK</sequence>
<organism evidence="4 5">
    <name type="scientific">Xylanibacter caecicola</name>
    <dbReference type="NCBI Taxonomy" id="2736294"/>
    <lineage>
        <taxon>Bacteria</taxon>
        <taxon>Pseudomonadati</taxon>
        <taxon>Bacteroidota</taxon>
        <taxon>Bacteroidia</taxon>
        <taxon>Bacteroidales</taxon>
        <taxon>Prevotellaceae</taxon>
        <taxon>Xylanibacter</taxon>
    </lineage>
</organism>
<evidence type="ECO:0000259" key="3">
    <source>
        <dbReference type="Pfam" id="PF18291"/>
    </source>
</evidence>
<dbReference type="InterPro" id="IPR010992">
    <property type="entry name" value="IHF-like_DNA-bd_dom_sf"/>
</dbReference>
<gene>
    <name evidence="4" type="ORF">HPS54_08905</name>
</gene>
<protein>
    <recommendedName>
        <fullName evidence="3">HU domain-containing protein</fullName>
    </recommendedName>
</protein>
<accession>A0ABX2B498</accession>